<dbReference type="RefSeq" id="WP_380647240.1">
    <property type="nucleotide sequence ID" value="NZ_JBHSJB010000022.1"/>
</dbReference>
<evidence type="ECO:0000313" key="3">
    <source>
        <dbReference type="EMBL" id="MFC5056486.1"/>
    </source>
</evidence>
<evidence type="ECO:0000256" key="1">
    <source>
        <dbReference type="SAM" id="MobiDB-lite"/>
    </source>
</evidence>
<feature type="signal peptide" evidence="2">
    <location>
        <begin position="1"/>
        <end position="24"/>
    </location>
</feature>
<protein>
    <recommendedName>
        <fullName evidence="5">SH3 domain-containing protein</fullName>
    </recommendedName>
</protein>
<sequence length="143" mass="14468">MRRISIVSAVAAALMLMAPLTASAAPPAAAPPAAAPPAAAPPAAAPPAAAPPAAAPPAAAPKALAHCPNGLMWADYNTNVYSGWNSTRVIGHIQANDLVGCIEGYDLGRRYTACGVTNGNGWVRILFTDGSLGWSPQGCFTDY</sequence>
<organism evidence="3 4">
    <name type="scientific">Saccharothrix xinjiangensis</name>
    <dbReference type="NCBI Taxonomy" id="204798"/>
    <lineage>
        <taxon>Bacteria</taxon>
        <taxon>Bacillati</taxon>
        <taxon>Actinomycetota</taxon>
        <taxon>Actinomycetes</taxon>
        <taxon>Pseudonocardiales</taxon>
        <taxon>Pseudonocardiaceae</taxon>
        <taxon>Saccharothrix</taxon>
    </lineage>
</organism>
<evidence type="ECO:0000256" key="2">
    <source>
        <dbReference type="SAM" id="SignalP"/>
    </source>
</evidence>
<reference evidence="4" key="1">
    <citation type="journal article" date="2019" name="Int. J. Syst. Evol. Microbiol.">
        <title>The Global Catalogue of Microorganisms (GCM) 10K type strain sequencing project: providing services to taxonomists for standard genome sequencing and annotation.</title>
        <authorList>
            <consortium name="The Broad Institute Genomics Platform"/>
            <consortium name="The Broad Institute Genome Sequencing Center for Infectious Disease"/>
            <person name="Wu L."/>
            <person name="Ma J."/>
        </authorList>
    </citation>
    <scope>NUCLEOTIDE SEQUENCE [LARGE SCALE GENOMIC DNA]</scope>
    <source>
        <strain evidence="4">KCTC 12848</strain>
    </source>
</reference>
<keyword evidence="2" id="KW-0732">Signal</keyword>
<dbReference type="Proteomes" id="UP001595833">
    <property type="component" value="Unassembled WGS sequence"/>
</dbReference>
<evidence type="ECO:0000313" key="4">
    <source>
        <dbReference type="Proteomes" id="UP001595833"/>
    </source>
</evidence>
<keyword evidence="4" id="KW-1185">Reference proteome</keyword>
<proteinExistence type="predicted"/>
<gene>
    <name evidence="3" type="ORF">ACFPFM_22340</name>
</gene>
<evidence type="ECO:0008006" key="5">
    <source>
        <dbReference type="Google" id="ProtNLM"/>
    </source>
</evidence>
<feature type="chain" id="PRO_5046006557" description="SH3 domain-containing protein" evidence="2">
    <location>
        <begin position="25"/>
        <end position="143"/>
    </location>
</feature>
<feature type="region of interest" description="Disordered" evidence="1">
    <location>
        <begin position="31"/>
        <end position="59"/>
    </location>
</feature>
<dbReference type="EMBL" id="JBHSJB010000022">
    <property type="protein sequence ID" value="MFC5056486.1"/>
    <property type="molecule type" value="Genomic_DNA"/>
</dbReference>
<comment type="caution">
    <text evidence="3">The sequence shown here is derived from an EMBL/GenBank/DDBJ whole genome shotgun (WGS) entry which is preliminary data.</text>
</comment>
<accession>A0ABV9Y796</accession>
<name>A0ABV9Y796_9PSEU</name>